<accession>A0A518EL04</accession>
<evidence type="ECO:0000313" key="1">
    <source>
        <dbReference type="EMBL" id="QDV04775.1"/>
    </source>
</evidence>
<gene>
    <name evidence="1" type="ORF">Poly30_02680</name>
</gene>
<dbReference type="EMBL" id="CP036434">
    <property type="protein sequence ID" value="QDV04775.1"/>
    <property type="molecule type" value="Genomic_DNA"/>
</dbReference>
<evidence type="ECO:0000313" key="2">
    <source>
        <dbReference type="Proteomes" id="UP000320390"/>
    </source>
</evidence>
<name>A0A518EL04_9BACT</name>
<dbReference type="AlphaFoldDB" id="A0A518EL04"/>
<keyword evidence="2" id="KW-1185">Reference proteome</keyword>
<dbReference type="Proteomes" id="UP000320390">
    <property type="component" value="Chromosome"/>
</dbReference>
<proteinExistence type="predicted"/>
<organism evidence="1 2">
    <name type="scientific">Saltatorellus ferox</name>
    <dbReference type="NCBI Taxonomy" id="2528018"/>
    <lineage>
        <taxon>Bacteria</taxon>
        <taxon>Pseudomonadati</taxon>
        <taxon>Planctomycetota</taxon>
        <taxon>Planctomycetia</taxon>
        <taxon>Planctomycetia incertae sedis</taxon>
        <taxon>Saltatorellus</taxon>
    </lineage>
</organism>
<protein>
    <submittedName>
        <fullName evidence="1">Uncharacterized protein</fullName>
    </submittedName>
</protein>
<reference evidence="1 2" key="1">
    <citation type="submission" date="2019-02" db="EMBL/GenBank/DDBJ databases">
        <title>Deep-cultivation of Planctomycetes and their phenomic and genomic characterization uncovers novel biology.</title>
        <authorList>
            <person name="Wiegand S."/>
            <person name="Jogler M."/>
            <person name="Boedeker C."/>
            <person name="Pinto D."/>
            <person name="Vollmers J."/>
            <person name="Rivas-Marin E."/>
            <person name="Kohn T."/>
            <person name="Peeters S.H."/>
            <person name="Heuer A."/>
            <person name="Rast P."/>
            <person name="Oberbeckmann S."/>
            <person name="Bunk B."/>
            <person name="Jeske O."/>
            <person name="Meyerdierks A."/>
            <person name="Storesund J.E."/>
            <person name="Kallscheuer N."/>
            <person name="Luecker S."/>
            <person name="Lage O.M."/>
            <person name="Pohl T."/>
            <person name="Merkel B.J."/>
            <person name="Hornburger P."/>
            <person name="Mueller R.-W."/>
            <person name="Bruemmer F."/>
            <person name="Labrenz M."/>
            <person name="Spormann A.M."/>
            <person name="Op den Camp H."/>
            <person name="Overmann J."/>
            <person name="Amann R."/>
            <person name="Jetten M.S.M."/>
            <person name="Mascher T."/>
            <person name="Medema M.H."/>
            <person name="Devos D.P."/>
            <person name="Kaster A.-K."/>
            <person name="Ovreas L."/>
            <person name="Rohde M."/>
            <person name="Galperin M.Y."/>
            <person name="Jogler C."/>
        </authorList>
    </citation>
    <scope>NUCLEOTIDE SEQUENCE [LARGE SCALE GENOMIC DNA]</scope>
    <source>
        <strain evidence="1 2">Poly30</strain>
    </source>
</reference>
<sequence>MLRSDPERRFVLSEAEIDDSNGNSSSVLAREARREYLQILKASAANGAVYRAILDGLFGDAYSADSAQGIRTTSGSPIDFLEVFFAGPGQASSAAAIERVEQWMKDGGGLLSHLQDDPANLSLTLYYLRFVEVEKGLEILKEGIDLCLHAIESLPQRLASRFAVLEAVVDLPALQKVARSDIDPLFTSLLETMLGRSFEDVYQTLVCHHKLAHPHGNSDPGSLLDQIAPDFPWEGDAVRRAVEQGHEYALRWVLNEHSGGHSSAPPSSGFEGWERLAEVLLIEASQGIESCASSVCATLEVDSRHDRATLLL</sequence>